<dbReference type="InParanoid" id="A0A0C3PU19"/>
<sequence>KLADWERFPNSLEQMGLWATVVTDPKNSNPCHNNMLVYKSPPCDSPGALFPISVQLFGFIQSFQIGRYGNWRR</sequence>
<proteinExistence type="predicted"/>
<evidence type="ECO:0000313" key="2">
    <source>
        <dbReference type="Proteomes" id="UP000054217"/>
    </source>
</evidence>
<dbReference type="HOGENOM" id="CLU_177954_0_0_1"/>
<reference evidence="1 2" key="1">
    <citation type="submission" date="2014-04" db="EMBL/GenBank/DDBJ databases">
        <authorList>
            <consortium name="DOE Joint Genome Institute"/>
            <person name="Kuo A."/>
            <person name="Kohler A."/>
            <person name="Costa M.D."/>
            <person name="Nagy L.G."/>
            <person name="Floudas D."/>
            <person name="Copeland A."/>
            <person name="Barry K.W."/>
            <person name="Cichocki N."/>
            <person name="Veneault-Fourrey C."/>
            <person name="LaButti K."/>
            <person name="Lindquist E.A."/>
            <person name="Lipzen A."/>
            <person name="Lundell T."/>
            <person name="Morin E."/>
            <person name="Murat C."/>
            <person name="Sun H."/>
            <person name="Tunlid A."/>
            <person name="Henrissat B."/>
            <person name="Grigoriev I.V."/>
            <person name="Hibbett D.S."/>
            <person name="Martin F."/>
            <person name="Nordberg H.P."/>
            <person name="Cantor M.N."/>
            <person name="Hua S.X."/>
        </authorList>
    </citation>
    <scope>NUCLEOTIDE SEQUENCE [LARGE SCALE GENOMIC DNA]</scope>
    <source>
        <strain evidence="1 2">Marx 270</strain>
    </source>
</reference>
<dbReference type="EMBL" id="KN831948">
    <property type="protein sequence ID" value="KIO12234.1"/>
    <property type="molecule type" value="Genomic_DNA"/>
</dbReference>
<keyword evidence="2" id="KW-1185">Reference proteome</keyword>
<dbReference type="OrthoDB" id="2615814at2759"/>
<dbReference type="AlphaFoldDB" id="A0A0C3PU19"/>
<organism evidence="1 2">
    <name type="scientific">Pisolithus tinctorius Marx 270</name>
    <dbReference type="NCBI Taxonomy" id="870435"/>
    <lineage>
        <taxon>Eukaryota</taxon>
        <taxon>Fungi</taxon>
        <taxon>Dikarya</taxon>
        <taxon>Basidiomycota</taxon>
        <taxon>Agaricomycotina</taxon>
        <taxon>Agaricomycetes</taxon>
        <taxon>Agaricomycetidae</taxon>
        <taxon>Boletales</taxon>
        <taxon>Sclerodermatineae</taxon>
        <taxon>Pisolithaceae</taxon>
        <taxon>Pisolithus</taxon>
    </lineage>
</organism>
<protein>
    <submittedName>
        <fullName evidence="1">Uncharacterized protein</fullName>
    </submittedName>
</protein>
<accession>A0A0C3PU19</accession>
<reference evidence="2" key="2">
    <citation type="submission" date="2015-01" db="EMBL/GenBank/DDBJ databases">
        <title>Evolutionary Origins and Diversification of the Mycorrhizal Mutualists.</title>
        <authorList>
            <consortium name="DOE Joint Genome Institute"/>
            <consortium name="Mycorrhizal Genomics Consortium"/>
            <person name="Kohler A."/>
            <person name="Kuo A."/>
            <person name="Nagy L.G."/>
            <person name="Floudas D."/>
            <person name="Copeland A."/>
            <person name="Barry K.W."/>
            <person name="Cichocki N."/>
            <person name="Veneault-Fourrey C."/>
            <person name="LaButti K."/>
            <person name="Lindquist E.A."/>
            <person name="Lipzen A."/>
            <person name="Lundell T."/>
            <person name="Morin E."/>
            <person name="Murat C."/>
            <person name="Riley R."/>
            <person name="Ohm R."/>
            <person name="Sun H."/>
            <person name="Tunlid A."/>
            <person name="Henrissat B."/>
            <person name="Grigoriev I.V."/>
            <person name="Hibbett D.S."/>
            <person name="Martin F."/>
        </authorList>
    </citation>
    <scope>NUCLEOTIDE SEQUENCE [LARGE SCALE GENOMIC DNA]</scope>
    <source>
        <strain evidence="2">Marx 270</strain>
    </source>
</reference>
<dbReference type="Proteomes" id="UP000054217">
    <property type="component" value="Unassembled WGS sequence"/>
</dbReference>
<evidence type="ECO:0000313" key="1">
    <source>
        <dbReference type="EMBL" id="KIO12234.1"/>
    </source>
</evidence>
<feature type="non-terminal residue" evidence="1">
    <location>
        <position position="1"/>
    </location>
</feature>
<gene>
    <name evidence="1" type="ORF">M404DRAFT_125261</name>
</gene>
<name>A0A0C3PU19_PISTI</name>